<protein>
    <submittedName>
        <fullName evidence="1">Uncharacterized protein</fullName>
    </submittedName>
</protein>
<reference evidence="1" key="1">
    <citation type="submission" date="2023-10" db="EMBL/GenBank/DDBJ databases">
        <authorList>
            <person name="Rodriguez Cubillos JULIANA M."/>
            <person name="De Vega J."/>
        </authorList>
    </citation>
    <scope>NUCLEOTIDE SEQUENCE</scope>
</reference>
<organism evidence="1 2">
    <name type="scientific">Trifolium pratense</name>
    <name type="common">Red clover</name>
    <dbReference type="NCBI Taxonomy" id="57577"/>
    <lineage>
        <taxon>Eukaryota</taxon>
        <taxon>Viridiplantae</taxon>
        <taxon>Streptophyta</taxon>
        <taxon>Embryophyta</taxon>
        <taxon>Tracheophyta</taxon>
        <taxon>Spermatophyta</taxon>
        <taxon>Magnoliopsida</taxon>
        <taxon>eudicotyledons</taxon>
        <taxon>Gunneridae</taxon>
        <taxon>Pentapetalae</taxon>
        <taxon>rosids</taxon>
        <taxon>fabids</taxon>
        <taxon>Fabales</taxon>
        <taxon>Fabaceae</taxon>
        <taxon>Papilionoideae</taxon>
        <taxon>50 kb inversion clade</taxon>
        <taxon>NPAAA clade</taxon>
        <taxon>Hologalegina</taxon>
        <taxon>IRL clade</taxon>
        <taxon>Trifolieae</taxon>
        <taxon>Trifolium</taxon>
    </lineage>
</organism>
<evidence type="ECO:0000313" key="2">
    <source>
        <dbReference type="Proteomes" id="UP001177021"/>
    </source>
</evidence>
<dbReference type="Proteomes" id="UP001177021">
    <property type="component" value="Unassembled WGS sequence"/>
</dbReference>
<keyword evidence="2" id="KW-1185">Reference proteome</keyword>
<proteinExistence type="predicted"/>
<comment type="caution">
    <text evidence="1">The sequence shown here is derived from an EMBL/GenBank/DDBJ whole genome shotgun (WGS) entry which is preliminary data.</text>
</comment>
<dbReference type="EMBL" id="CASHSV030000013">
    <property type="protein sequence ID" value="CAJ2636614.1"/>
    <property type="molecule type" value="Genomic_DNA"/>
</dbReference>
<accession>A0ACB0IVK7</accession>
<gene>
    <name evidence="1" type="ORF">MILVUS5_LOCUS7085</name>
</gene>
<name>A0ACB0IVK7_TRIPR</name>
<sequence>MENKLVAATNSKVSNYIPEDISILILSKLPVKSLKRFECVRKSWSLLFRTYQFMTMFYLNLFSNSRRGSYYDGASIFLRVFEHNKYDIYSLSGKRFENKVKLDCLNRFANDIKFRIYGFGSINGILCLYESLYCGKIVLWNPNTHEIKSIPPSPIDLVESFIADAAMDIVSFDVMYFLHGFGYDDRIDDYKVISYVCILGELPDHGIVSLDLLEDYPLHPLWVIYSIRNNSWRKLDVDMPYSLDCFEGTQVYLDGVCHWFCDEETSAGSLVSFYLSNEVFVITPIPCYRDYLVFDERRAHLVVLNEYIALISYHQDMNFHISILGEIGIEKSWTKLLIITPLFPVERPIGIGTKGEIFYIRKNEELVWLDLSIPMIEEVGYKEKDCRIIIYKESKLPIGGITSSHCCSYYDGASLLLTVYKPRASYYLSDDRFQNKVKLDWSHLFENQNNLPETLFSFGSIIGTLCFHDQGRFGKTVLWNPATHTFKILPLSPLIESSLPNVDFFRVQVITDIHGFGYDNLTNDYKIIRYVSITVEHRYYRNCVFNEYLNPFWEIYSLRSNSWKELDVCVPSSYQTKRTQVYMDDVCHWLGNKDQRISPIEPCLVSFYLSNEVFLITPKPLNLDDCFDVFNIRGNWVNLAVLNGSIALISYHVETTTLHLSILGELGIKESWIKLFVVGPLPCIKYPIGVGMKGEIFFIRKDNELVWFDLRTQTFVELGYKADDYFSWITLYKERIHPIE</sequence>
<evidence type="ECO:0000313" key="1">
    <source>
        <dbReference type="EMBL" id="CAJ2636614.1"/>
    </source>
</evidence>